<keyword evidence="1" id="KW-1133">Transmembrane helix</keyword>
<reference evidence="4 5" key="1">
    <citation type="submission" date="2015-11" db="EMBL/GenBank/DDBJ databases">
        <authorList>
            <person name="Varghese N."/>
        </authorList>
    </citation>
    <scope>NUCLEOTIDE SEQUENCE [LARGE SCALE GENOMIC DNA]</scope>
    <source>
        <strain evidence="2 4">JGI-24</strain>
        <strain evidence="3 5">JGI-25</strain>
    </source>
</reference>
<evidence type="ECO:0000313" key="5">
    <source>
        <dbReference type="Proteomes" id="UP000243105"/>
    </source>
</evidence>
<keyword evidence="4" id="KW-1185">Reference proteome</keyword>
<evidence type="ECO:0000313" key="4">
    <source>
        <dbReference type="Proteomes" id="UP000243065"/>
    </source>
</evidence>
<dbReference type="Proteomes" id="UP000243065">
    <property type="component" value="Unassembled WGS sequence"/>
</dbReference>
<evidence type="ECO:0000313" key="3">
    <source>
        <dbReference type="EMBL" id="CUT03330.1"/>
    </source>
</evidence>
<feature type="transmembrane region" description="Helical" evidence="1">
    <location>
        <begin position="53"/>
        <end position="78"/>
    </location>
</feature>
<keyword evidence="1" id="KW-0472">Membrane</keyword>
<accession>A0A656DAG7</accession>
<dbReference type="EMBL" id="CZVU01000013">
    <property type="protein sequence ID" value="CUS98599.1"/>
    <property type="molecule type" value="Genomic_DNA"/>
</dbReference>
<dbReference type="AlphaFoldDB" id="A0A656DAG7"/>
<dbReference type="Proteomes" id="UP000243105">
    <property type="component" value="Unassembled WGS sequence"/>
</dbReference>
<dbReference type="OrthoDB" id="9809696at2"/>
<keyword evidence="1" id="KW-0812">Transmembrane</keyword>
<evidence type="ECO:0000256" key="1">
    <source>
        <dbReference type="SAM" id="Phobius"/>
    </source>
</evidence>
<gene>
    <name evidence="2" type="ORF">JGI24_00472</name>
    <name evidence="3" type="ORF">JGI25_01214</name>
</gene>
<dbReference type="EMBL" id="CZVV01000087">
    <property type="protein sequence ID" value="CUT03330.1"/>
    <property type="molecule type" value="Genomic_DNA"/>
</dbReference>
<sequence length="85" mass="9239">MTNYQKVHPIALGVGLGVIEGLAIFTATIILFLQGDRGSAFLSKLFPFYEISIMGAFIGLVEGFIDGFIGGIILGWVYNWVVGKR</sequence>
<protein>
    <submittedName>
        <fullName evidence="2">Uncharacterized protein</fullName>
    </submittedName>
</protein>
<organism evidence="2 4">
    <name type="scientific">Kryptobacter tengchongensis</name>
    <dbReference type="NCBI Taxonomy" id="1643429"/>
    <lineage>
        <taxon>Bacteria</taxon>
        <taxon>Pseudomonadati</taxon>
        <taxon>Candidatus Kryptoniota</taxon>
        <taxon>Candidatus Kryptobacter</taxon>
    </lineage>
</organism>
<evidence type="ECO:0000313" key="2">
    <source>
        <dbReference type="EMBL" id="CUS98599.1"/>
    </source>
</evidence>
<feature type="transmembrane region" description="Helical" evidence="1">
    <location>
        <begin position="12"/>
        <end position="33"/>
    </location>
</feature>
<proteinExistence type="predicted"/>
<dbReference type="RefSeq" id="WP_072149938.1">
    <property type="nucleotide sequence ID" value="NZ_CZVH01000041.1"/>
</dbReference>
<name>A0A656DAG7_KRYT1</name>